<keyword evidence="2" id="KW-1185">Reference proteome</keyword>
<dbReference type="SUPFAM" id="SSF52540">
    <property type="entry name" value="P-loop containing nucleoside triphosphate hydrolases"/>
    <property type="match status" value="1"/>
</dbReference>
<dbReference type="Gene3D" id="3.40.50.300">
    <property type="entry name" value="P-loop containing nucleotide triphosphate hydrolases"/>
    <property type="match status" value="1"/>
</dbReference>
<dbReference type="KEGG" id="tdf:H9L22_06335"/>
<evidence type="ECO:0000313" key="1">
    <source>
        <dbReference type="EMBL" id="QNP56946.1"/>
    </source>
</evidence>
<dbReference type="PANTHER" id="PTHR10285">
    <property type="entry name" value="URIDINE KINASE"/>
    <property type="match status" value="1"/>
</dbReference>
<proteinExistence type="predicted"/>
<dbReference type="InterPro" id="IPR027417">
    <property type="entry name" value="P-loop_NTPase"/>
</dbReference>
<reference evidence="1 2" key="1">
    <citation type="submission" date="2020-08" db="EMBL/GenBank/DDBJ databases">
        <title>Genome sequence of Tessaracoccus defluvii JCM 17540T.</title>
        <authorList>
            <person name="Hyun D.-W."/>
            <person name="Bae J.-W."/>
        </authorList>
    </citation>
    <scope>NUCLEOTIDE SEQUENCE [LARGE SCALE GENOMIC DNA]</scope>
    <source>
        <strain evidence="1 2">JCM 17540</strain>
    </source>
</reference>
<evidence type="ECO:0000313" key="2">
    <source>
        <dbReference type="Proteomes" id="UP000516117"/>
    </source>
</evidence>
<keyword evidence="1" id="KW-0808">Transferase</keyword>
<name>A0A7H0H8T0_9ACTN</name>
<gene>
    <name evidence="1" type="ORF">H9L22_06335</name>
</gene>
<dbReference type="RefSeq" id="WP_187722045.1">
    <property type="nucleotide sequence ID" value="NZ_BAABBL010000003.1"/>
</dbReference>
<dbReference type="AlphaFoldDB" id="A0A7H0H8T0"/>
<dbReference type="GO" id="GO:0016301">
    <property type="term" value="F:kinase activity"/>
    <property type="evidence" value="ECO:0007669"/>
    <property type="project" value="UniProtKB-KW"/>
</dbReference>
<dbReference type="Proteomes" id="UP000516117">
    <property type="component" value="Chromosome"/>
</dbReference>
<accession>A0A7H0H8T0</accession>
<dbReference type="NCBIfam" id="NF006743">
    <property type="entry name" value="PRK09270.1-2"/>
    <property type="match status" value="1"/>
</dbReference>
<keyword evidence="1" id="KW-0418">Kinase</keyword>
<sequence>MQEVAATVPELLARAASLAHSGTRKLLGIVGAPGAGKTTLGTALTKALDGLAMLVPMDGFHLDNPTLEQAGRRSAKGAPDTFDVAGYVCLLQRLRRADAVVHAPRFDRGLELAIGSAIPVPPGVPLVFTEGNYLLHDDDGWDAVRRELDEVWFIDVAPEERRRRLVGRRMEHGESRSEAEAWVDGVDMANASLVERGRDRASLVVQLDNRMPGDSRPTPERKGR</sequence>
<protein>
    <submittedName>
        <fullName evidence="1">Nucleoside/nucleotide kinase family protein</fullName>
    </submittedName>
</protein>
<dbReference type="EMBL" id="CP060789">
    <property type="protein sequence ID" value="QNP56946.1"/>
    <property type="molecule type" value="Genomic_DNA"/>
</dbReference>
<organism evidence="1 2">
    <name type="scientific">Tessaracoccus defluvii</name>
    <dbReference type="NCBI Taxonomy" id="1285901"/>
    <lineage>
        <taxon>Bacteria</taxon>
        <taxon>Bacillati</taxon>
        <taxon>Actinomycetota</taxon>
        <taxon>Actinomycetes</taxon>
        <taxon>Propionibacteriales</taxon>
        <taxon>Propionibacteriaceae</taxon>
        <taxon>Tessaracoccus</taxon>
    </lineage>
</organism>